<evidence type="ECO:0000256" key="2">
    <source>
        <dbReference type="ARBA" id="ARBA00022543"/>
    </source>
</evidence>
<dbReference type="CDD" id="cd00130">
    <property type="entry name" value="PAS"/>
    <property type="match status" value="1"/>
</dbReference>
<dbReference type="InterPro" id="IPR011043">
    <property type="entry name" value="Gal_Oxase/kelch_b-propeller"/>
</dbReference>
<dbReference type="GO" id="GO:0005829">
    <property type="term" value="C:cytosol"/>
    <property type="evidence" value="ECO:0007669"/>
    <property type="project" value="TreeGrafter"/>
</dbReference>
<dbReference type="PROSITE" id="PS50112">
    <property type="entry name" value="PAS"/>
    <property type="match status" value="1"/>
</dbReference>
<dbReference type="InterPro" id="IPR015915">
    <property type="entry name" value="Kelch-typ_b-propeller"/>
</dbReference>
<proteinExistence type="evidence at transcript level"/>
<dbReference type="GO" id="GO:0009881">
    <property type="term" value="F:photoreceptor activity"/>
    <property type="evidence" value="ECO:0007669"/>
    <property type="project" value="UniProtKB-KW"/>
</dbReference>
<evidence type="ECO:0000256" key="3">
    <source>
        <dbReference type="ARBA" id="ARBA00022606"/>
    </source>
</evidence>
<keyword evidence="1" id="KW-0880">Kelch repeat</keyword>
<dbReference type="GO" id="GO:0007623">
    <property type="term" value="P:circadian rhythm"/>
    <property type="evidence" value="ECO:0007669"/>
    <property type="project" value="TreeGrafter"/>
</dbReference>
<dbReference type="Gene3D" id="1.20.1280.50">
    <property type="match status" value="1"/>
</dbReference>
<dbReference type="SUPFAM" id="SSF55785">
    <property type="entry name" value="PYP-like sensor domain (PAS domain)"/>
    <property type="match status" value="1"/>
</dbReference>
<evidence type="ECO:0000256" key="5">
    <source>
        <dbReference type="ARBA" id="ARBA00023170"/>
    </source>
</evidence>
<dbReference type="PANTHER" id="PTHR46175">
    <property type="entry name" value="BACTERIOOPSIN TRANSCRIPTIONAL ACTIVATOR"/>
    <property type="match status" value="1"/>
</dbReference>
<evidence type="ECO:0000256" key="4">
    <source>
        <dbReference type="ARBA" id="ARBA00022991"/>
    </source>
</evidence>
<evidence type="ECO:0000256" key="1">
    <source>
        <dbReference type="ARBA" id="ARBA00022441"/>
    </source>
</evidence>
<dbReference type="Gene3D" id="3.30.450.20">
    <property type="entry name" value="PAS domain"/>
    <property type="match status" value="1"/>
</dbReference>
<dbReference type="Pfam" id="PF13426">
    <property type="entry name" value="PAS_9"/>
    <property type="match status" value="1"/>
</dbReference>
<dbReference type="NCBIfam" id="TIGR00229">
    <property type="entry name" value="sensory_box"/>
    <property type="match status" value="1"/>
</dbReference>
<reference evidence="7" key="1">
    <citation type="journal article" date="2016" name="Proc. Natl. Acad. Sci. U.S.A.">
        <title>Functional and topological diversity of LOV domain photoreceptors.</title>
        <authorList>
            <person name="Glantz S.T."/>
            <person name="Carpenter E.J."/>
            <person name="Melkonian M."/>
            <person name="Gardner K.H."/>
            <person name="Boyden E.S."/>
            <person name="Wong G.K."/>
            <person name="Chow B.Y."/>
        </authorList>
    </citation>
    <scope>NUCLEOTIDE SEQUENCE</scope>
    <source>
        <strain evidence="7">KAWQ_2056728</strain>
    </source>
</reference>
<protein>
    <submittedName>
        <fullName evidence="7">Putative LOV domain-containing protein</fullName>
    </submittedName>
</protein>
<dbReference type="SUPFAM" id="SSF50965">
    <property type="entry name" value="Galactose oxidase, central domain"/>
    <property type="match status" value="1"/>
</dbReference>
<accession>A0A126WYU2</accession>
<dbReference type="GO" id="GO:0009637">
    <property type="term" value="P:response to blue light"/>
    <property type="evidence" value="ECO:0007669"/>
    <property type="project" value="TreeGrafter"/>
</dbReference>
<dbReference type="EMBL" id="KU699729">
    <property type="protein sequence ID" value="AML77627.1"/>
    <property type="molecule type" value="mRNA"/>
</dbReference>
<keyword evidence="4" id="KW-0157">Chromophore</keyword>
<dbReference type="GO" id="GO:0005634">
    <property type="term" value="C:nucleus"/>
    <property type="evidence" value="ECO:0007669"/>
    <property type="project" value="TreeGrafter"/>
</dbReference>
<dbReference type="Pfam" id="PF24681">
    <property type="entry name" value="Kelch_KLHDC2_KLHL20_DRC7"/>
    <property type="match status" value="1"/>
</dbReference>
<keyword evidence="2" id="KW-0600">Photoreceptor protein</keyword>
<keyword evidence="3" id="KW-0716">Sensory transduction</keyword>
<keyword evidence="5" id="KW-0675">Receptor</keyword>
<dbReference type="InterPro" id="IPR000014">
    <property type="entry name" value="PAS"/>
</dbReference>
<dbReference type="AlphaFoldDB" id="A0A126WYU2"/>
<dbReference type="Gene3D" id="2.120.10.80">
    <property type="entry name" value="Kelch-type beta propeller"/>
    <property type="match status" value="2"/>
</dbReference>
<sequence>MERRTGSLELQQIASNASGNVEEIADIWRDSAQGFRGIHMDMVCQSGPCGIVVTDALELDHPIVYVNSVFELITGYRADEVLGRNCRFLQYRSPFAQRRYSLVDTAVVAEISRCLNDGVVFQGELLNFRKDGTPLMNRLCLTPIYNDEGVITHFLGVQSFTEVKLNHGSLPGLDWEKSKHHTYMQKLEDPFTQRTSLLGCDEASENFCSLHRVNDEILAFSILVRLTPRDIASFSIVCQRFSKMTKDENLWKLVCQNAWGSETTSLLETVAGPRKLAWEKIARQLTTLEVAAWREFSVGGSVHPSCCNFSVCAVGSKVVLFGGEGVNMQPRNDTFVLDLSDSHPEWKHVHVKFAPPGRWGHTLSCLNNSQLVVFGGCGTDGLLNDAFVLDLDELQPTWREITSTIRPVPRSWHSSCTLDGTKLVVSGGCTDSGALLSDTFLLDLTMENPMWREINVSWRPPSRLGHTLSVCGSHKILMYGGLATSGSVRLRSSDAYIIDLSDEEPRWKYVIGNMLPGGVSPSNSVPPPRLDHVALSLPGGRVVVFGGSIAGSHSAAQLYMLDTTEEKPTWRILYVPGQQPNFAWGHSTCVVGGTRVMVLGGHHTGEEWVLTELHELCLASASEQD</sequence>
<dbReference type="InterPro" id="IPR036047">
    <property type="entry name" value="F-box-like_dom_sf"/>
</dbReference>
<dbReference type="GO" id="GO:0019005">
    <property type="term" value="C:SCF ubiquitin ligase complex"/>
    <property type="evidence" value="ECO:0007669"/>
    <property type="project" value="TreeGrafter"/>
</dbReference>
<name>A0A126WYU2_STAER</name>
<evidence type="ECO:0000259" key="6">
    <source>
        <dbReference type="PROSITE" id="PS50112"/>
    </source>
</evidence>
<feature type="domain" description="PAS" evidence="6">
    <location>
        <begin position="63"/>
        <end position="94"/>
    </location>
</feature>
<dbReference type="InterPro" id="IPR001810">
    <property type="entry name" value="F-box_dom"/>
</dbReference>
<evidence type="ECO:0000313" key="7">
    <source>
        <dbReference type="EMBL" id="AML77627.1"/>
    </source>
</evidence>
<dbReference type="InterPro" id="IPR035965">
    <property type="entry name" value="PAS-like_dom_sf"/>
</dbReference>
<dbReference type="SUPFAM" id="SSF81383">
    <property type="entry name" value="F-box domain"/>
    <property type="match status" value="1"/>
</dbReference>
<organism evidence="7">
    <name type="scientific">Stangeria eriopus</name>
    <name type="common">Natal grass cycad</name>
    <name type="synonym">Lomaria eriopus</name>
    <dbReference type="NCBI Taxonomy" id="34343"/>
    <lineage>
        <taxon>Eukaryota</taxon>
        <taxon>Viridiplantae</taxon>
        <taxon>Streptophyta</taxon>
        <taxon>Embryophyta</taxon>
        <taxon>Tracheophyta</taxon>
        <taxon>Spermatophyta</taxon>
        <taxon>Cycadidae</taxon>
        <taxon>Cycadales</taxon>
        <taxon>Zamiaceae</taxon>
        <taxon>Stangeria</taxon>
    </lineage>
</organism>
<dbReference type="Pfam" id="PF12937">
    <property type="entry name" value="F-box-like"/>
    <property type="match status" value="1"/>
</dbReference>
<dbReference type="PANTHER" id="PTHR46175:SF5">
    <property type="entry name" value="ADAGIO PROTEIN 1"/>
    <property type="match status" value="1"/>
</dbReference>